<dbReference type="Pfam" id="PF07995">
    <property type="entry name" value="GSDH"/>
    <property type="match status" value="1"/>
</dbReference>
<dbReference type="InterPro" id="IPR011041">
    <property type="entry name" value="Quinoprot_gluc/sorb_DH_b-prop"/>
</dbReference>
<dbReference type="InterPro" id="IPR009056">
    <property type="entry name" value="Cyt_c-like_dom"/>
</dbReference>
<protein>
    <submittedName>
        <fullName evidence="6">PQQ-dependent sugar dehydrogenase</fullName>
    </submittedName>
</protein>
<sequence length="597" mass="65963">MALQAAQYTYQKQLLTWSILLIALVGVCVCARPNPVGQTSRQATDTLGKDKPYSSDKQLIAKGQSLFQTNCSACHNFRQKGIGPNLAGVTTAVTPTWLRAFVRNAPEQISRGDARAVRLFEEYKQYMPAFPALSDPDLEAILAFVHTNQKQRLPEAKNENLGAAIDDPVPAKIAKSGLRLRIEDVLTAPATAQAKPLARINKMLVLPGQPDRVFIEDLRGKLYELIADSLRTVMDLAKERPNFIHTPGLATGFGSYAFHPDFYRNGLFYTTHTEKAGTAPTDFAYADSIKVTLQWVITEWKITDPTSAVFTGTGRELFRVNMVSPIHGVQEITFNPLARPRSPDYGLLYIGVGDGGATENGYPFLCHDKSHVWGSVMRIDPKGTNSRNGRYGIPATNPYAKDKPTTVKEIYCRGFRNPNRICWTPNGNMLITDIGQARMEEINIGIAGADYGWPEREGTYLMNSRGNMGKVYALPANDKSAHYVYPVAQYDHDEGNAISGGFVYTGTATPQLQGKYIFGDVVNGRIFYVESNALTLGRQAVVQEIELEHAGKPTTFQELSDSKKTDLRMGMGLHGDLFLYTKSDGKMYRVAAVRANP</sequence>
<dbReference type="AlphaFoldDB" id="A0A939GAM2"/>
<dbReference type="InterPro" id="IPR036909">
    <property type="entry name" value="Cyt_c-like_dom_sf"/>
</dbReference>
<dbReference type="InterPro" id="IPR011042">
    <property type="entry name" value="6-blade_b-propeller_TolB-like"/>
</dbReference>
<feature type="domain" description="Cytochrome c" evidence="5">
    <location>
        <begin position="58"/>
        <end position="149"/>
    </location>
</feature>
<evidence type="ECO:0000256" key="2">
    <source>
        <dbReference type="ARBA" id="ARBA00022723"/>
    </source>
</evidence>
<dbReference type="Gene3D" id="2.120.10.30">
    <property type="entry name" value="TolB, C-terminal domain"/>
    <property type="match status" value="1"/>
</dbReference>
<dbReference type="SUPFAM" id="SSF50952">
    <property type="entry name" value="Soluble quinoprotein glucose dehydrogenase"/>
    <property type="match status" value="1"/>
</dbReference>
<dbReference type="GO" id="GO:0020037">
    <property type="term" value="F:heme binding"/>
    <property type="evidence" value="ECO:0007669"/>
    <property type="project" value="InterPro"/>
</dbReference>
<dbReference type="GO" id="GO:0009055">
    <property type="term" value="F:electron transfer activity"/>
    <property type="evidence" value="ECO:0007669"/>
    <property type="project" value="InterPro"/>
</dbReference>
<evidence type="ECO:0000313" key="7">
    <source>
        <dbReference type="Proteomes" id="UP000664034"/>
    </source>
</evidence>
<dbReference type="EMBL" id="JAFMYV010000001">
    <property type="protein sequence ID" value="MBO0935532.1"/>
    <property type="molecule type" value="Genomic_DNA"/>
</dbReference>
<dbReference type="PANTHER" id="PTHR19328">
    <property type="entry name" value="HEDGEHOG-INTERACTING PROTEIN"/>
    <property type="match status" value="1"/>
</dbReference>
<dbReference type="GO" id="GO:0046872">
    <property type="term" value="F:metal ion binding"/>
    <property type="evidence" value="ECO:0007669"/>
    <property type="project" value="UniProtKB-KW"/>
</dbReference>
<dbReference type="Pfam" id="PF00034">
    <property type="entry name" value="Cytochrom_C"/>
    <property type="match status" value="1"/>
</dbReference>
<evidence type="ECO:0000256" key="1">
    <source>
        <dbReference type="ARBA" id="ARBA00022617"/>
    </source>
</evidence>
<comment type="caution">
    <text evidence="6">The sequence shown here is derived from an EMBL/GenBank/DDBJ whole genome shotgun (WGS) entry which is preliminary data.</text>
</comment>
<dbReference type="SUPFAM" id="SSF46626">
    <property type="entry name" value="Cytochrome c"/>
    <property type="match status" value="1"/>
</dbReference>
<keyword evidence="2 4" id="KW-0479">Metal-binding</keyword>
<evidence type="ECO:0000256" key="4">
    <source>
        <dbReference type="PROSITE-ProRule" id="PRU00433"/>
    </source>
</evidence>
<keyword evidence="1 4" id="KW-0349">Heme</keyword>
<dbReference type="PROSITE" id="PS51007">
    <property type="entry name" value="CYTC"/>
    <property type="match status" value="1"/>
</dbReference>
<keyword evidence="7" id="KW-1185">Reference proteome</keyword>
<name>A0A939GAM2_9BACT</name>
<reference evidence="6" key="1">
    <citation type="submission" date="2021-03" db="EMBL/GenBank/DDBJ databases">
        <title>Fibrella sp. HMF5335 genome sequencing and assembly.</title>
        <authorList>
            <person name="Kang H."/>
            <person name="Kim H."/>
            <person name="Bae S."/>
            <person name="Joh K."/>
        </authorList>
    </citation>
    <scope>NUCLEOTIDE SEQUENCE</scope>
    <source>
        <strain evidence="6">HMF5335</strain>
    </source>
</reference>
<dbReference type="InterPro" id="IPR012938">
    <property type="entry name" value="Glc/Sorbosone_DH"/>
</dbReference>
<dbReference type="PANTHER" id="PTHR19328:SF75">
    <property type="entry name" value="ALDOSE SUGAR DEHYDROGENASE YLII"/>
    <property type="match status" value="1"/>
</dbReference>
<proteinExistence type="predicted"/>
<accession>A0A939GAM2</accession>
<keyword evidence="3 4" id="KW-0408">Iron</keyword>
<evidence type="ECO:0000313" key="6">
    <source>
        <dbReference type="EMBL" id="MBO0935532.1"/>
    </source>
</evidence>
<dbReference type="Gene3D" id="1.10.760.10">
    <property type="entry name" value="Cytochrome c-like domain"/>
    <property type="match status" value="1"/>
</dbReference>
<dbReference type="Proteomes" id="UP000664034">
    <property type="component" value="Unassembled WGS sequence"/>
</dbReference>
<evidence type="ECO:0000256" key="3">
    <source>
        <dbReference type="ARBA" id="ARBA00023004"/>
    </source>
</evidence>
<organism evidence="6 7">
    <name type="scientific">Fibrella rubiginis</name>
    <dbReference type="NCBI Taxonomy" id="2817060"/>
    <lineage>
        <taxon>Bacteria</taxon>
        <taxon>Pseudomonadati</taxon>
        <taxon>Bacteroidota</taxon>
        <taxon>Cytophagia</taxon>
        <taxon>Cytophagales</taxon>
        <taxon>Spirosomataceae</taxon>
        <taxon>Fibrella</taxon>
    </lineage>
</organism>
<evidence type="ECO:0000259" key="5">
    <source>
        <dbReference type="PROSITE" id="PS51007"/>
    </source>
</evidence>
<gene>
    <name evidence="6" type="ORF">J2I47_03125</name>
</gene>